<dbReference type="EMBL" id="KV921313">
    <property type="protein sequence ID" value="ORE19262.1"/>
    <property type="molecule type" value="Genomic_DNA"/>
</dbReference>
<sequence>MPVLHLSNLRVKVKARNDKPIRKMSRKRKSNRRNAHLHTEERNATYDVANPMLAGETSASAVSNDTSKNKLKKIARYIKSLLMRQDKTHDTIDSQFIERNLEHLELPSLEVSTVLNIHNFFKQLVLPRVGEVDMDKHVLMSIPVVKACNAILFRTGYSKLCRAAVPNTKPSTLHALQLNTVGLAQTQDGNYIKNETMGKDNKDILFATVFKLNKIKQLCKSQDTEFDYRLVITSCQITHLQATSSSTSIAIMATVGTRSNRDKRKRATDDENALDEAVKKQNSLIKMEEESISKLLLEIRNI</sequence>
<name>A0A1X0S4Q9_RHIZD</name>
<evidence type="ECO:0000313" key="1">
    <source>
        <dbReference type="EMBL" id="ORE19262.1"/>
    </source>
</evidence>
<evidence type="ECO:0000313" key="2">
    <source>
        <dbReference type="Proteomes" id="UP000242381"/>
    </source>
</evidence>
<protein>
    <submittedName>
        <fullName evidence="1">Uncharacterized protein</fullName>
    </submittedName>
</protein>
<reference evidence="1 2" key="1">
    <citation type="journal article" date="2016" name="Proc. Natl. Acad. Sci. U.S.A.">
        <title>Lipid metabolic changes in an early divergent fungus govern the establishment of a mutualistic symbiosis with endobacteria.</title>
        <authorList>
            <person name="Lastovetsky O.A."/>
            <person name="Gaspar M.L."/>
            <person name="Mondo S.J."/>
            <person name="LaButti K.M."/>
            <person name="Sandor L."/>
            <person name="Grigoriev I.V."/>
            <person name="Henry S.A."/>
            <person name="Pawlowska T.E."/>
        </authorList>
    </citation>
    <scope>NUCLEOTIDE SEQUENCE [LARGE SCALE GENOMIC DNA]</scope>
    <source>
        <strain evidence="1 2">ATCC 11559</strain>
    </source>
</reference>
<organism evidence="1 2">
    <name type="scientific">Rhizopus microsporus</name>
    <dbReference type="NCBI Taxonomy" id="58291"/>
    <lineage>
        <taxon>Eukaryota</taxon>
        <taxon>Fungi</taxon>
        <taxon>Fungi incertae sedis</taxon>
        <taxon>Mucoromycota</taxon>
        <taxon>Mucoromycotina</taxon>
        <taxon>Mucoromycetes</taxon>
        <taxon>Mucorales</taxon>
        <taxon>Mucorineae</taxon>
        <taxon>Rhizopodaceae</taxon>
        <taxon>Rhizopus</taxon>
    </lineage>
</organism>
<dbReference type="AlphaFoldDB" id="A0A1X0S4Q9"/>
<dbReference type="VEuPathDB" id="FungiDB:BCV72DRAFT_311827"/>
<accession>A0A1X0S4Q9</accession>
<gene>
    <name evidence="1" type="ORF">BCV71DRAFT_263068</name>
</gene>
<dbReference type="Proteomes" id="UP000242381">
    <property type="component" value="Unassembled WGS sequence"/>
</dbReference>
<proteinExistence type="predicted"/>